<accession>A0ABW3JMU1</accession>
<dbReference type="InterPro" id="IPR012467">
    <property type="entry name" value="DUF1684"/>
</dbReference>
<keyword evidence="3" id="KW-1185">Reference proteome</keyword>
<dbReference type="PANTHER" id="PTHR41913:SF1">
    <property type="entry name" value="DUF1684 DOMAIN-CONTAINING PROTEIN"/>
    <property type="match status" value="1"/>
</dbReference>
<dbReference type="RefSeq" id="WP_379926940.1">
    <property type="nucleotide sequence ID" value="NZ_JBHTJI010000042.1"/>
</dbReference>
<dbReference type="EMBL" id="JBHTJI010000042">
    <property type="protein sequence ID" value="MFD0991259.1"/>
    <property type="molecule type" value="Genomic_DNA"/>
</dbReference>
<dbReference type="Proteomes" id="UP001597061">
    <property type="component" value="Unassembled WGS sequence"/>
</dbReference>
<comment type="caution">
    <text evidence="2">The sequence shown here is derived from an EMBL/GenBank/DDBJ whole genome shotgun (WGS) entry which is preliminary data.</text>
</comment>
<gene>
    <name evidence="2" type="ORF">ACFQ1R_14220</name>
</gene>
<dbReference type="PANTHER" id="PTHR41913">
    <property type="entry name" value="DUF1684 DOMAIN-CONTAINING PROTEIN"/>
    <property type="match status" value="1"/>
</dbReference>
<evidence type="ECO:0000256" key="1">
    <source>
        <dbReference type="SAM" id="SignalP"/>
    </source>
</evidence>
<reference evidence="3" key="1">
    <citation type="journal article" date="2019" name="Int. J. Syst. Evol. Microbiol.">
        <title>The Global Catalogue of Microorganisms (GCM) 10K type strain sequencing project: providing services to taxonomists for standard genome sequencing and annotation.</title>
        <authorList>
            <consortium name="The Broad Institute Genomics Platform"/>
            <consortium name="The Broad Institute Genome Sequencing Center for Infectious Disease"/>
            <person name="Wu L."/>
            <person name="Ma J."/>
        </authorList>
    </citation>
    <scope>NUCLEOTIDE SEQUENCE [LARGE SCALE GENOMIC DNA]</scope>
    <source>
        <strain evidence="3">CCUG 62414</strain>
    </source>
</reference>
<dbReference type="Pfam" id="PF07920">
    <property type="entry name" value="DUF1684"/>
    <property type="match status" value="1"/>
</dbReference>
<keyword evidence="1" id="KW-0732">Signal</keyword>
<feature type="signal peptide" evidence="1">
    <location>
        <begin position="1"/>
        <end position="18"/>
    </location>
</feature>
<protein>
    <submittedName>
        <fullName evidence="2">DUF1684 domain-containing protein</fullName>
    </submittedName>
</protein>
<proteinExistence type="predicted"/>
<sequence length="201" mass="23370">MKPLITFLVVLISLTSCAQKKQPILGETEFQRDLNAAYKDASTSPLKDKDRKDFETLAFFKFDTAYVVQASFKRFPDEKPFEMKTTTERRPMYVKYGELTFELKGKSYKLNIYQNLELMTREGYEDYLFLPFIDETSGLESYGGGRYIDARIPKGDTMEIDFNKAYNPYCAYNDKYSCPIVPRENYLKTRVEAGVMAFGKH</sequence>
<feature type="chain" id="PRO_5046165079" evidence="1">
    <location>
        <begin position="19"/>
        <end position="201"/>
    </location>
</feature>
<evidence type="ECO:0000313" key="3">
    <source>
        <dbReference type="Proteomes" id="UP001597061"/>
    </source>
</evidence>
<dbReference type="PROSITE" id="PS51257">
    <property type="entry name" value="PROKAR_LIPOPROTEIN"/>
    <property type="match status" value="1"/>
</dbReference>
<organism evidence="2 3">
    <name type="scientific">Mariniflexile jejuense</name>
    <dbReference type="NCBI Taxonomy" id="1173582"/>
    <lineage>
        <taxon>Bacteria</taxon>
        <taxon>Pseudomonadati</taxon>
        <taxon>Bacteroidota</taxon>
        <taxon>Flavobacteriia</taxon>
        <taxon>Flavobacteriales</taxon>
        <taxon>Flavobacteriaceae</taxon>
        <taxon>Mariniflexile</taxon>
    </lineage>
</organism>
<evidence type="ECO:0000313" key="2">
    <source>
        <dbReference type="EMBL" id="MFD0991259.1"/>
    </source>
</evidence>
<name>A0ABW3JMU1_9FLAO</name>